<dbReference type="RefSeq" id="XP_007368628.1">
    <property type="nucleotide sequence ID" value="XM_007368566.1"/>
</dbReference>
<dbReference type="AlphaFoldDB" id="R7SRA0"/>
<feature type="chain" id="PRO_5004444345" description="DUF7770 domain-containing protein" evidence="1">
    <location>
        <begin position="21"/>
        <end position="171"/>
    </location>
</feature>
<dbReference type="InterPro" id="IPR056672">
    <property type="entry name" value="DUF7770"/>
</dbReference>
<dbReference type="GeneID" id="18841172"/>
<proteinExistence type="predicted"/>
<protein>
    <recommendedName>
        <fullName evidence="2">DUF7770 domain-containing protein</fullName>
    </recommendedName>
</protein>
<feature type="domain" description="DUF7770" evidence="2">
    <location>
        <begin position="22"/>
        <end position="171"/>
    </location>
</feature>
<feature type="signal peptide" evidence="1">
    <location>
        <begin position="1"/>
        <end position="20"/>
    </location>
</feature>
<evidence type="ECO:0000313" key="3">
    <source>
        <dbReference type="EMBL" id="EJF58601.1"/>
    </source>
</evidence>
<dbReference type="Proteomes" id="UP000053319">
    <property type="component" value="Unassembled WGS sequence"/>
</dbReference>
<organism evidence="3 4">
    <name type="scientific">Dichomitus squalens (strain LYAD-421)</name>
    <name type="common">Western red white-rot fungus</name>
    <dbReference type="NCBI Taxonomy" id="732165"/>
    <lineage>
        <taxon>Eukaryota</taxon>
        <taxon>Fungi</taxon>
        <taxon>Dikarya</taxon>
        <taxon>Basidiomycota</taxon>
        <taxon>Agaricomycotina</taxon>
        <taxon>Agaricomycetes</taxon>
        <taxon>Polyporales</taxon>
        <taxon>Polyporaceae</taxon>
        <taxon>Dichomitus</taxon>
    </lineage>
</organism>
<evidence type="ECO:0000256" key="1">
    <source>
        <dbReference type="SAM" id="SignalP"/>
    </source>
</evidence>
<dbReference type="EMBL" id="JH719433">
    <property type="protein sequence ID" value="EJF58601.1"/>
    <property type="molecule type" value="Genomic_DNA"/>
</dbReference>
<sequence length="171" mass="18532">MPVLFVRILVNMILGGRASGETSTQSVPMAHFRILLVLDDSSNSPLSIGLNSVGLVTTTGLTRMHVISRNWTHSAGTTRVLAEQDVHFIPGHALPTVDTVLNLLVGNKRHHYMLHASGSGCRYWTKVVLQDLIRAGYMAPGSDSIVATIKDEIAKANPQILMLADAEGTFF</sequence>
<dbReference type="Pfam" id="PF24968">
    <property type="entry name" value="DUF7770"/>
    <property type="match status" value="1"/>
</dbReference>
<reference evidence="3 4" key="1">
    <citation type="journal article" date="2012" name="Science">
        <title>The Paleozoic origin of enzymatic lignin decomposition reconstructed from 31 fungal genomes.</title>
        <authorList>
            <person name="Floudas D."/>
            <person name="Binder M."/>
            <person name="Riley R."/>
            <person name="Barry K."/>
            <person name="Blanchette R.A."/>
            <person name="Henrissat B."/>
            <person name="Martinez A.T."/>
            <person name="Otillar R."/>
            <person name="Spatafora J.W."/>
            <person name="Yadav J.S."/>
            <person name="Aerts A."/>
            <person name="Benoit I."/>
            <person name="Boyd A."/>
            <person name="Carlson A."/>
            <person name="Copeland A."/>
            <person name="Coutinho P.M."/>
            <person name="de Vries R.P."/>
            <person name="Ferreira P."/>
            <person name="Findley K."/>
            <person name="Foster B."/>
            <person name="Gaskell J."/>
            <person name="Glotzer D."/>
            <person name="Gorecki P."/>
            <person name="Heitman J."/>
            <person name="Hesse C."/>
            <person name="Hori C."/>
            <person name="Igarashi K."/>
            <person name="Jurgens J.A."/>
            <person name="Kallen N."/>
            <person name="Kersten P."/>
            <person name="Kohler A."/>
            <person name="Kuees U."/>
            <person name="Kumar T.K.A."/>
            <person name="Kuo A."/>
            <person name="LaButti K."/>
            <person name="Larrondo L.F."/>
            <person name="Lindquist E."/>
            <person name="Ling A."/>
            <person name="Lombard V."/>
            <person name="Lucas S."/>
            <person name="Lundell T."/>
            <person name="Martin R."/>
            <person name="McLaughlin D.J."/>
            <person name="Morgenstern I."/>
            <person name="Morin E."/>
            <person name="Murat C."/>
            <person name="Nagy L.G."/>
            <person name="Nolan M."/>
            <person name="Ohm R.A."/>
            <person name="Patyshakuliyeva A."/>
            <person name="Rokas A."/>
            <person name="Ruiz-Duenas F.J."/>
            <person name="Sabat G."/>
            <person name="Salamov A."/>
            <person name="Samejima M."/>
            <person name="Schmutz J."/>
            <person name="Slot J.C."/>
            <person name="St John F."/>
            <person name="Stenlid J."/>
            <person name="Sun H."/>
            <person name="Sun S."/>
            <person name="Syed K."/>
            <person name="Tsang A."/>
            <person name="Wiebenga A."/>
            <person name="Young D."/>
            <person name="Pisabarro A."/>
            <person name="Eastwood D.C."/>
            <person name="Martin F."/>
            <person name="Cullen D."/>
            <person name="Grigoriev I.V."/>
            <person name="Hibbett D.S."/>
        </authorList>
    </citation>
    <scope>NUCLEOTIDE SEQUENCE [LARGE SCALE GENOMIC DNA]</scope>
    <source>
        <strain evidence="3 4">LYAD-421 SS1</strain>
    </source>
</reference>
<dbReference type="KEGG" id="dsq:DICSQDRAFT_182430"/>
<accession>R7SRA0</accession>
<evidence type="ECO:0000259" key="2">
    <source>
        <dbReference type="Pfam" id="PF24968"/>
    </source>
</evidence>
<dbReference type="HOGENOM" id="CLU_1562842_0_0_1"/>
<evidence type="ECO:0000313" key="4">
    <source>
        <dbReference type="Proteomes" id="UP000053319"/>
    </source>
</evidence>
<gene>
    <name evidence="3" type="ORF">DICSQDRAFT_182430</name>
</gene>
<name>R7SRA0_DICSQ</name>
<keyword evidence="1" id="KW-0732">Signal</keyword>